<proteinExistence type="inferred from homology"/>
<dbReference type="Pfam" id="PF00069">
    <property type="entry name" value="Pkinase"/>
    <property type="match status" value="1"/>
</dbReference>
<keyword evidence="4" id="KW-0723">Serine/threonine-protein kinase</keyword>
<accession>A0A8S1S5Z9</accession>
<name>A0A8S1S5Z9_PAROT</name>
<comment type="caution">
    <text evidence="7">The sequence shown here is derived from an EMBL/GenBank/DDBJ whole genome shotgun (WGS) entry which is preliminary data.</text>
</comment>
<dbReference type="GO" id="GO:0004674">
    <property type="term" value="F:protein serine/threonine kinase activity"/>
    <property type="evidence" value="ECO:0007669"/>
    <property type="project" value="UniProtKB-KW"/>
</dbReference>
<sequence>MQQNFANFQIKDAQIEKFFDTFKKEPLGTGRNSIVYLTQHRLSSVYFALKEPKKDQVSKQSIIVLQLRYNEINIFIKLWQNNDQEFPRCIPYMEKFSESHQILMEYMKNGSLLDILLTSGKFAEKFARTIAINLYNQIGLLHRNGVVHFDLKPDNIMFNENMMLKLCDLGYANQPMGFTQGYASPEQIQNKIIDAEKCDVFAYGVIIFIIVMGFPPFQHYQDNWYEMISNQQWDRFWNKVKQNGKPDPSDEFKVLITKIIAADLNKRYNMQNISTAVWYTLEKASDQECTQELLKRISLRNVGYYKY</sequence>
<organism evidence="7 8">
    <name type="scientific">Paramecium octaurelia</name>
    <dbReference type="NCBI Taxonomy" id="43137"/>
    <lineage>
        <taxon>Eukaryota</taxon>
        <taxon>Sar</taxon>
        <taxon>Alveolata</taxon>
        <taxon>Ciliophora</taxon>
        <taxon>Intramacronucleata</taxon>
        <taxon>Oligohymenophorea</taxon>
        <taxon>Peniculida</taxon>
        <taxon>Parameciidae</taxon>
        <taxon>Paramecium</taxon>
    </lineage>
</organism>
<keyword evidence="4" id="KW-0808">Transferase</keyword>
<keyword evidence="5" id="KW-0812">Transmembrane</keyword>
<reference evidence="7" key="1">
    <citation type="submission" date="2021-01" db="EMBL/GenBank/DDBJ databases">
        <authorList>
            <consortium name="Genoscope - CEA"/>
            <person name="William W."/>
        </authorList>
    </citation>
    <scope>NUCLEOTIDE SEQUENCE</scope>
</reference>
<evidence type="ECO:0000259" key="6">
    <source>
        <dbReference type="PROSITE" id="PS50011"/>
    </source>
</evidence>
<dbReference type="InterPro" id="IPR000719">
    <property type="entry name" value="Prot_kinase_dom"/>
</dbReference>
<feature type="transmembrane region" description="Helical" evidence="5">
    <location>
        <begin position="200"/>
        <end position="217"/>
    </location>
</feature>
<feature type="domain" description="Protein kinase" evidence="6">
    <location>
        <begin position="21"/>
        <end position="279"/>
    </location>
</feature>
<gene>
    <name evidence="7" type="ORF">POCTA_138.1.T0060514</name>
</gene>
<dbReference type="GO" id="GO:0005524">
    <property type="term" value="F:ATP binding"/>
    <property type="evidence" value="ECO:0007669"/>
    <property type="project" value="UniProtKB-UniRule"/>
</dbReference>
<dbReference type="InterPro" id="IPR008271">
    <property type="entry name" value="Ser/Thr_kinase_AS"/>
</dbReference>
<keyword evidence="1 3" id="KW-0547">Nucleotide-binding</keyword>
<comment type="similarity">
    <text evidence="4">Belongs to the protein kinase superfamily.</text>
</comment>
<evidence type="ECO:0000313" key="8">
    <source>
        <dbReference type="Proteomes" id="UP000683925"/>
    </source>
</evidence>
<feature type="binding site" evidence="3">
    <location>
        <position position="50"/>
    </location>
    <ligand>
        <name>ATP</name>
        <dbReference type="ChEBI" id="CHEBI:30616"/>
    </ligand>
</feature>
<protein>
    <recommendedName>
        <fullName evidence="6">Protein kinase domain-containing protein</fullName>
    </recommendedName>
</protein>
<evidence type="ECO:0000256" key="1">
    <source>
        <dbReference type="ARBA" id="ARBA00022741"/>
    </source>
</evidence>
<evidence type="ECO:0000256" key="2">
    <source>
        <dbReference type="ARBA" id="ARBA00022840"/>
    </source>
</evidence>
<dbReference type="Proteomes" id="UP000683925">
    <property type="component" value="Unassembled WGS sequence"/>
</dbReference>
<dbReference type="PANTHER" id="PTHR24347">
    <property type="entry name" value="SERINE/THREONINE-PROTEIN KINASE"/>
    <property type="match status" value="1"/>
</dbReference>
<dbReference type="InterPro" id="IPR017441">
    <property type="entry name" value="Protein_kinase_ATP_BS"/>
</dbReference>
<dbReference type="AlphaFoldDB" id="A0A8S1S5Z9"/>
<keyword evidence="8" id="KW-1185">Reference proteome</keyword>
<evidence type="ECO:0000256" key="4">
    <source>
        <dbReference type="RuleBase" id="RU000304"/>
    </source>
</evidence>
<dbReference type="OrthoDB" id="283458at2759"/>
<keyword evidence="2 3" id="KW-0067">ATP-binding</keyword>
<dbReference type="PROSITE" id="PS50011">
    <property type="entry name" value="PROTEIN_KINASE_DOM"/>
    <property type="match status" value="1"/>
</dbReference>
<evidence type="ECO:0000256" key="3">
    <source>
        <dbReference type="PROSITE-ProRule" id="PRU10141"/>
    </source>
</evidence>
<evidence type="ECO:0000256" key="5">
    <source>
        <dbReference type="SAM" id="Phobius"/>
    </source>
</evidence>
<dbReference type="PROSITE" id="PS00107">
    <property type="entry name" value="PROTEIN_KINASE_ATP"/>
    <property type="match status" value="1"/>
</dbReference>
<keyword evidence="5" id="KW-0472">Membrane</keyword>
<keyword evidence="5" id="KW-1133">Transmembrane helix</keyword>
<keyword evidence="4" id="KW-0418">Kinase</keyword>
<dbReference type="PROSITE" id="PS00108">
    <property type="entry name" value="PROTEIN_KINASE_ST"/>
    <property type="match status" value="1"/>
</dbReference>
<evidence type="ECO:0000313" key="7">
    <source>
        <dbReference type="EMBL" id="CAD8135686.1"/>
    </source>
</evidence>
<dbReference type="EMBL" id="CAJJDP010000005">
    <property type="protein sequence ID" value="CAD8135686.1"/>
    <property type="molecule type" value="Genomic_DNA"/>
</dbReference>
<dbReference type="SMART" id="SM00220">
    <property type="entry name" value="S_TKc"/>
    <property type="match status" value="1"/>
</dbReference>